<dbReference type="EMBL" id="JAUYZG010000022">
    <property type="protein sequence ID" value="KAK2872829.1"/>
    <property type="molecule type" value="Genomic_DNA"/>
</dbReference>
<evidence type="ECO:0000256" key="1">
    <source>
        <dbReference type="SAM" id="MobiDB-lite"/>
    </source>
</evidence>
<comment type="caution">
    <text evidence="2">The sequence shown here is derived from an EMBL/GenBank/DDBJ whole genome shotgun (WGS) entry which is preliminary data.</text>
</comment>
<protein>
    <submittedName>
        <fullName evidence="2">Uncharacterized protein</fullName>
    </submittedName>
</protein>
<proteinExistence type="predicted"/>
<reference evidence="2" key="1">
    <citation type="submission" date="2023-08" db="EMBL/GenBank/DDBJ databases">
        <title>Chromosome-level Genome Assembly of mud carp (Cirrhinus molitorella).</title>
        <authorList>
            <person name="Liu H."/>
        </authorList>
    </citation>
    <scope>NUCLEOTIDE SEQUENCE</scope>
    <source>
        <strain evidence="2">Prfri</strain>
        <tissue evidence="2">Muscle</tissue>
    </source>
</reference>
<evidence type="ECO:0000313" key="3">
    <source>
        <dbReference type="Proteomes" id="UP001187343"/>
    </source>
</evidence>
<sequence length="90" mass="10058">MSCAPSWISSDVFTPSAAHLGVRAMRSRRERERESERVGGGEVQCAARKMKWSMSIWGGEDTGGWVTAVSGTRPREKDKNSEKEREKLMA</sequence>
<feature type="region of interest" description="Disordered" evidence="1">
    <location>
        <begin position="63"/>
        <end position="90"/>
    </location>
</feature>
<name>A0AA88P8M2_9TELE</name>
<keyword evidence="3" id="KW-1185">Reference proteome</keyword>
<evidence type="ECO:0000313" key="2">
    <source>
        <dbReference type="EMBL" id="KAK2872829.1"/>
    </source>
</evidence>
<feature type="compositionally biased region" description="Basic and acidic residues" evidence="1">
    <location>
        <begin position="73"/>
        <end position="90"/>
    </location>
</feature>
<gene>
    <name evidence="2" type="ORF">Q8A67_022726</name>
</gene>
<dbReference type="Proteomes" id="UP001187343">
    <property type="component" value="Unassembled WGS sequence"/>
</dbReference>
<organism evidence="2 3">
    <name type="scientific">Cirrhinus molitorella</name>
    <name type="common">mud carp</name>
    <dbReference type="NCBI Taxonomy" id="172907"/>
    <lineage>
        <taxon>Eukaryota</taxon>
        <taxon>Metazoa</taxon>
        <taxon>Chordata</taxon>
        <taxon>Craniata</taxon>
        <taxon>Vertebrata</taxon>
        <taxon>Euteleostomi</taxon>
        <taxon>Actinopterygii</taxon>
        <taxon>Neopterygii</taxon>
        <taxon>Teleostei</taxon>
        <taxon>Ostariophysi</taxon>
        <taxon>Cypriniformes</taxon>
        <taxon>Cyprinidae</taxon>
        <taxon>Labeoninae</taxon>
        <taxon>Labeonini</taxon>
        <taxon>Cirrhinus</taxon>
    </lineage>
</organism>
<accession>A0AA88P8M2</accession>
<dbReference type="AlphaFoldDB" id="A0AA88P8M2"/>